<keyword evidence="4 9" id="KW-0812">Transmembrane</keyword>
<evidence type="ECO:0000313" key="11">
    <source>
        <dbReference type="EMBL" id="PQV63931.1"/>
    </source>
</evidence>
<evidence type="ECO:0000256" key="3">
    <source>
        <dbReference type="ARBA" id="ARBA00022670"/>
    </source>
</evidence>
<dbReference type="InterPro" id="IPR001872">
    <property type="entry name" value="Peptidase_A8"/>
</dbReference>
<keyword evidence="8 9" id="KW-0472">Membrane</keyword>
<dbReference type="NCBIfam" id="TIGR00077">
    <property type="entry name" value="lspA"/>
    <property type="match status" value="1"/>
</dbReference>
<proteinExistence type="inferred from homology"/>
<dbReference type="OrthoDB" id="9810259at2"/>
<evidence type="ECO:0000256" key="7">
    <source>
        <dbReference type="ARBA" id="ARBA00022989"/>
    </source>
</evidence>
<organism evidence="11 12">
    <name type="scientific">Abditibacterium utsteinense</name>
    <dbReference type="NCBI Taxonomy" id="1960156"/>
    <lineage>
        <taxon>Bacteria</taxon>
        <taxon>Pseudomonadati</taxon>
        <taxon>Abditibacteriota</taxon>
        <taxon>Abditibacteriia</taxon>
        <taxon>Abditibacteriales</taxon>
        <taxon>Abditibacteriaceae</taxon>
        <taxon>Abditibacterium</taxon>
    </lineage>
</organism>
<comment type="caution">
    <text evidence="11">The sequence shown here is derived from an EMBL/GenBank/DDBJ whole genome shotgun (WGS) entry which is preliminary data.</text>
</comment>
<evidence type="ECO:0000256" key="6">
    <source>
        <dbReference type="ARBA" id="ARBA00022801"/>
    </source>
</evidence>
<feature type="transmembrane region" description="Helical" evidence="9">
    <location>
        <begin position="85"/>
        <end position="107"/>
    </location>
</feature>
<gene>
    <name evidence="9" type="primary">lspA</name>
    <name evidence="11" type="ORF">B1R32_108142</name>
</gene>
<feature type="transmembrane region" description="Helical" evidence="9">
    <location>
        <begin position="49"/>
        <end position="73"/>
    </location>
</feature>
<dbReference type="FunCoup" id="A0A2S8ST03">
    <property type="interactions" value="344"/>
</dbReference>
<dbReference type="GO" id="GO:0004190">
    <property type="term" value="F:aspartic-type endopeptidase activity"/>
    <property type="evidence" value="ECO:0007669"/>
    <property type="project" value="UniProtKB-UniRule"/>
</dbReference>
<dbReference type="AlphaFoldDB" id="A0A2S8ST03"/>
<dbReference type="EC" id="3.4.23.36" evidence="9"/>
<dbReference type="UniPathway" id="UPA00665"/>
<reference evidence="11 12" key="1">
    <citation type="journal article" date="2018" name="Syst. Appl. Microbiol.">
        <title>Abditibacterium utsteinense sp. nov., the first cultivated member of candidate phylum FBP, isolated from ice-free Antarctic soil samples.</title>
        <authorList>
            <person name="Tahon G."/>
            <person name="Tytgat B."/>
            <person name="Lebbe L."/>
            <person name="Carlier A."/>
            <person name="Willems A."/>
        </authorList>
    </citation>
    <scope>NUCLEOTIDE SEQUENCE [LARGE SCALE GENOMIC DNA]</scope>
    <source>
        <strain evidence="11 12">LMG 29911</strain>
    </source>
</reference>
<keyword evidence="5 9" id="KW-0064">Aspartyl protease</keyword>
<dbReference type="HAMAP" id="MF_00161">
    <property type="entry name" value="LspA"/>
    <property type="match status" value="1"/>
</dbReference>
<keyword evidence="6 9" id="KW-0378">Hydrolase</keyword>
<keyword evidence="2 9" id="KW-1003">Cell membrane</keyword>
<comment type="function">
    <text evidence="9">This protein specifically catalyzes the removal of signal peptides from prolipoproteins.</text>
</comment>
<dbReference type="Proteomes" id="UP000237684">
    <property type="component" value="Unassembled WGS sequence"/>
</dbReference>
<evidence type="ECO:0000256" key="9">
    <source>
        <dbReference type="HAMAP-Rule" id="MF_00161"/>
    </source>
</evidence>
<comment type="similarity">
    <text evidence="1 9 10">Belongs to the peptidase A8 family.</text>
</comment>
<evidence type="ECO:0000256" key="1">
    <source>
        <dbReference type="ARBA" id="ARBA00006139"/>
    </source>
</evidence>
<evidence type="ECO:0000256" key="8">
    <source>
        <dbReference type="ARBA" id="ARBA00023136"/>
    </source>
</evidence>
<dbReference type="Pfam" id="PF01252">
    <property type="entry name" value="Peptidase_A8"/>
    <property type="match status" value="1"/>
</dbReference>
<comment type="subcellular location">
    <subcellularLocation>
        <location evidence="9">Cell membrane</location>
        <topology evidence="9">Multi-pass membrane protein</topology>
    </subcellularLocation>
</comment>
<dbReference type="PRINTS" id="PR00781">
    <property type="entry name" value="LIPOSIGPTASE"/>
</dbReference>
<protein>
    <recommendedName>
        <fullName evidence="9">Lipoprotein signal peptidase</fullName>
        <ecNumber evidence="9">3.4.23.36</ecNumber>
    </recommendedName>
    <alternativeName>
        <fullName evidence="9">Prolipoprotein signal peptidase</fullName>
    </alternativeName>
    <alternativeName>
        <fullName evidence="9">Signal peptidase II</fullName>
        <shortName evidence="9">SPase II</shortName>
    </alternativeName>
</protein>
<feature type="active site" evidence="9">
    <location>
        <position position="112"/>
    </location>
</feature>
<evidence type="ECO:0000256" key="4">
    <source>
        <dbReference type="ARBA" id="ARBA00022692"/>
    </source>
</evidence>
<dbReference type="EMBL" id="NIGF01000008">
    <property type="protein sequence ID" value="PQV63931.1"/>
    <property type="molecule type" value="Genomic_DNA"/>
</dbReference>
<dbReference type="GO" id="GO:0005886">
    <property type="term" value="C:plasma membrane"/>
    <property type="evidence" value="ECO:0007669"/>
    <property type="project" value="UniProtKB-SubCell"/>
</dbReference>
<evidence type="ECO:0000256" key="5">
    <source>
        <dbReference type="ARBA" id="ARBA00022750"/>
    </source>
</evidence>
<keyword evidence="12" id="KW-1185">Reference proteome</keyword>
<name>A0A2S8ST03_9BACT</name>
<comment type="pathway">
    <text evidence="9">Protein modification; lipoprotein biosynthesis (signal peptide cleavage).</text>
</comment>
<accession>A0A2S8ST03</accession>
<dbReference type="GO" id="GO:0006508">
    <property type="term" value="P:proteolysis"/>
    <property type="evidence" value="ECO:0007669"/>
    <property type="project" value="UniProtKB-KW"/>
</dbReference>
<comment type="caution">
    <text evidence="9">Lacks conserved residue(s) required for the propagation of feature annotation.</text>
</comment>
<sequence>MPLFFFAAILSLLADQLSKIWIRSRLTEGDSLDFLPGVMHLEHVQNHGAAWGVLSGQKWLLILFTLVVIGVIVRSARDVTRRGALASLGFGLILGGAVGNLCDRILFGHVTDFFDLDTSIGALQTFPVFNVADSALSVGVILMLLSFLLSRPDSPTQTSVSSL</sequence>
<dbReference type="InParanoid" id="A0A2S8ST03"/>
<evidence type="ECO:0000256" key="10">
    <source>
        <dbReference type="RuleBase" id="RU004181"/>
    </source>
</evidence>
<feature type="active site" evidence="9">
    <location>
        <position position="133"/>
    </location>
</feature>
<keyword evidence="7 9" id="KW-1133">Transmembrane helix</keyword>
<comment type="catalytic activity">
    <reaction evidence="9">
        <text>Release of signal peptides from bacterial membrane prolipoproteins. Hydrolyzes -Xaa-Yaa-Zaa-|-(S,diacylglyceryl)Cys-, in which Xaa is hydrophobic (preferably Leu), and Yaa (Ala or Ser) and Zaa (Gly or Ala) have small, neutral side chains.</text>
        <dbReference type="EC" id="3.4.23.36"/>
    </reaction>
</comment>
<dbReference type="PANTHER" id="PTHR33695:SF1">
    <property type="entry name" value="LIPOPROTEIN SIGNAL PEPTIDASE"/>
    <property type="match status" value="1"/>
</dbReference>
<feature type="transmembrane region" description="Helical" evidence="9">
    <location>
        <begin position="127"/>
        <end position="149"/>
    </location>
</feature>
<evidence type="ECO:0000313" key="12">
    <source>
        <dbReference type="Proteomes" id="UP000237684"/>
    </source>
</evidence>
<keyword evidence="3 9" id="KW-0645">Protease</keyword>
<dbReference type="PANTHER" id="PTHR33695">
    <property type="entry name" value="LIPOPROTEIN SIGNAL PEPTIDASE"/>
    <property type="match status" value="1"/>
</dbReference>
<evidence type="ECO:0000256" key="2">
    <source>
        <dbReference type="ARBA" id="ARBA00022475"/>
    </source>
</evidence>
<dbReference type="RefSeq" id="WP_105483765.1">
    <property type="nucleotide sequence ID" value="NZ_NIGF01000008.1"/>
</dbReference>